<evidence type="ECO:0000313" key="2">
    <source>
        <dbReference type="Proteomes" id="UP001153076"/>
    </source>
</evidence>
<keyword evidence="2" id="KW-1185">Reference proteome</keyword>
<dbReference type="InterPro" id="IPR038765">
    <property type="entry name" value="Papain-like_cys_pep_sf"/>
</dbReference>
<evidence type="ECO:0008006" key="3">
    <source>
        <dbReference type="Google" id="ProtNLM"/>
    </source>
</evidence>
<protein>
    <recommendedName>
        <fullName evidence="3">Ubiquitin-like protease family profile domain-containing protein</fullName>
    </recommendedName>
</protein>
<accession>A0A9Q1JWM8</accession>
<organism evidence="1 2">
    <name type="scientific">Carnegiea gigantea</name>
    <dbReference type="NCBI Taxonomy" id="171969"/>
    <lineage>
        <taxon>Eukaryota</taxon>
        <taxon>Viridiplantae</taxon>
        <taxon>Streptophyta</taxon>
        <taxon>Embryophyta</taxon>
        <taxon>Tracheophyta</taxon>
        <taxon>Spermatophyta</taxon>
        <taxon>Magnoliopsida</taxon>
        <taxon>eudicotyledons</taxon>
        <taxon>Gunneridae</taxon>
        <taxon>Pentapetalae</taxon>
        <taxon>Caryophyllales</taxon>
        <taxon>Cactineae</taxon>
        <taxon>Cactaceae</taxon>
        <taxon>Cactoideae</taxon>
        <taxon>Echinocereeae</taxon>
        <taxon>Carnegiea</taxon>
    </lineage>
</organism>
<reference evidence="1" key="1">
    <citation type="submission" date="2022-04" db="EMBL/GenBank/DDBJ databases">
        <title>Carnegiea gigantea Genome sequencing and assembly v2.</title>
        <authorList>
            <person name="Copetti D."/>
            <person name="Sanderson M.J."/>
            <person name="Burquez A."/>
            <person name="Wojciechowski M.F."/>
        </authorList>
    </citation>
    <scope>NUCLEOTIDE SEQUENCE</scope>
    <source>
        <strain evidence="1">SGP5-SGP5p</strain>
        <tissue evidence="1">Aerial part</tissue>
    </source>
</reference>
<dbReference type="OrthoDB" id="1306139at2759"/>
<evidence type="ECO:0000313" key="1">
    <source>
        <dbReference type="EMBL" id="KAJ8432382.1"/>
    </source>
</evidence>
<gene>
    <name evidence="1" type="ORF">Cgig2_009984</name>
</gene>
<dbReference type="AlphaFoldDB" id="A0A9Q1JWM8"/>
<dbReference type="Gene3D" id="3.40.395.10">
    <property type="entry name" value="Adenoviral Proteinase, Chain A"/>
    <property type="match status" value="1"/>
</dbReference>
<name>A0A9Q1JWM8_9CARY</name>
<dbReference type="Proteomes" id="UP001153076">
    <property type="component" value="Unassembled WGS sequence"/>
</dbReference>
<comment type="caution">
    <text evidence="1">The sequence shown here is derived from an EMBL/GenBank/DDBJ whole genome shotgun (WGS) entry which is preliminary data.</text>
</comment>
<proteinExistence type="predicted"/>
<dbReference type="SUPFAM" id="SSF54001">
    <property type="entry name" value="Cysteine proteinases"/>
    <property type="match status" value="1"/>
</dbReference>
<sequence>MVTQVPFQCRSPYLKDYREARDQLTHQQLILVDYAFLPPDDLPHQCKIKALQSQNSHTNGNNEYNVKCREKLFEYANEEEDTKLWIFREAFETLAGKDQDLDKSIVDLAIENEQGDLSNNFKAVMELERRRYKWMKLGEAQLVLFPILQDHHFFVLCYDFATKKIIILDNRLEGQDCTSRYKRSAMAMVKIP</sequence>
<dbReference type="EMBL" id="JAKOGI010000609">
    <property type="protein sequence ID" value="KAJ8432382.1"/>
    <property type="molecule type" value="Genomic_DNA"/>
</dbReference>